<dbReference type="GO" id="GO:0008270">
    <property type="term" value="F:zinc ion binding"/>
    <property type="evidence" value="ECO:0007669"/>
    <property type="project" value="UniProtKB-KW"/>
</dbReference>
<feature type="domain" description="RING-type" evidence="5">
    <location>
        <begin position="29"/>
        <end position="67"/>
    </location>
</feature>
<evidence type="ECO:0000256" key="1">
    <source>
        <dbReference type="ARBA" id="ARBA00022723"/>
    </source>
</evidence>
<dbReference type="InterPro" id="IPR049627">
    <property type="entry name" value="SLX8"/>
</dbReference>
<dbReference type="InterPro" id="IPR017907">
    <property type="entry name" value="Znf_RING_CS"/>
</dbReference>
<name>A0A6A6FGS1_9PEZI</name>
<dbReference type="PANTHER" id="PTHR47094">
    <property type="entry name" value="ELFLESS, ISOFORM B"/>
    <property type="match status" value="1"/>
</dbReference>
<dbReference type="SMART" id="SM00184">
    <property type="entry name" value="RING"/>
    <property type="match status" value="1"/>
</dbReference>
<proteinExistence type="predicted"/>
<keyword evidence="7" id="KW-1185">Reference proteome</keyword>
<protein>
    <recommendedName>
        <fullName evidence="5">RING-type domain-containing protein</fullName>
    </recommendedName>
</protein>
<accession>A0A6A6FGS1</accession>
<dbReference type="InterPro" id="IPR001841">
    <property type="entry name" value="Znf_RING"/>
</dbReference>
<dbReference type="GO" id="GO:0033768">
    <property type="term" value="C:SUMO-targeted ubiquitin ligase complex"/>
    <property type="evidence" value="ECO:0007669"/>
    <property type="project" value="TreeGrafter"/>
</dbReference>
<evidence type="ECO:0000256" key="3">
    <source>
        <dbReference type="ARBA" id="ARBA00022833"/>
    </source>
</evidence>
<keyword evidence="1" id="KW-0479">Metal-binding</keyword>
<dbReference type="Pfam" id="PF13639">
    <property type="entry name" value="zf-RING_2"/>
    <property type="match status" value="1"/>
</dbReference>
<reference evidence="6" key="1">
    <citation type="journal article" date="2020" name="Stud. Mycol.">
        <title>101 Dothideomycetes genomes: a test case for predicting lifestyles and emergence of pathogens.</title>
        <authorList>
            <person name="Haridas S."/>
            <person name="Albert R."/>
            <person name="Binder M."/>
            <person name="Bloem J."/>
            <person name="Labutti K."/>
            <person name="Salamov A."/>
            <person name="Andreopoulos B."/>
            <person name="Baker S."/>
            <person name="Barry K."/>
            <person name="Bills G."/>
            <person name="Bluhm B."/>
            <person name="Cannon C."/>
            <person name="Castanera R."/>
            <person name="Culley D."/>
            <person name="Daum C."/>
            <person name="Ezra D."/>
            <person name="Gonzalez J."/>
            <person name="Henrissat B."/>
            <person name="Kuo A."/>
            <person name="Liang C."/>
            <person name="Lipzen A."/>
            <person name="Lutzoni F."/>
            <person name="Magnuson J."/>
            <person name="Mondo S."/>
            <person name="Nolan M."/>
            <person name="Ohm R."/>
            <person name="Pangilinan J."/>
            <person name="Park H.-J."/>
            <person name="Ramirez L."/>
            <person name="Alfaro M."/>
            <person name="Sun H."/>
            <person name="Tritt A."/>
            <person name="Yoshinaga Y."/>
            <person name="Zwiers L.-H."/>
            <person name="Turgeon B."/>
            <person name="Goodwin S."/>
            <person name="Spatafora J."/>
            <person name="Crous P."/>
            <person name="Grigoriev I."/>
        </authorList>
    </citation>
    <scope>NUCLEOTIDE SEQUENCE</scope>
    <source>
        <strain evidence="6">SCOH1-5</strain>
    </source>
</reference>
<evidence type="ECO:0000259" key="5">
    <source>
        <dbReference type="PROSITE" id="PS50089"/>
    </source>
</evidence>
<dbReference type="SUPFAM" id="SSF57850">
    <property type="entry name" value="RING/U-box"/>
    <property type="match status" value="1"/>
</dbReference>
<keyword evidence="2 4" id="KW-0863">Zinc-finger</keyword>
<sequence>MRLPTWAKFIYDYLFDAMKPDQEGYGQTCPVCLFPFSSPVETVCRHLFCSVCAQRWFEGHNRCPTCRRRLFVEISYRIIASDPIFERGDDDDEEEEELGFDYR</sequence>
<gene>
    <name evidence="6" type="ORF">CERZMDRAFT_97103</name>
</gene>
<evidence type="ECO:0000256" key="2">
    <source>
        <dbReference type="ARBA" id="ARBA00022771"/>
    </source>
</evidence>
<evidence type="ECO:0000313" key="6">
    <source>
        <dbReference type="EMBL" id="KAF2212605.1"/>
    </source>
</evidence>
<dbReference type="GO" id="GO:0032183">
    <property type="term" value="F:SUMO binding"/>
    <property type="evidence" value="ECO:0007669"/>
    <property type="project" value="TreeGrafter"/>
</dbReference>
<dbReference type="AlphaFoldDB" id="A0A6A6FGS1"/>
<dbReference type="EMBL" id="ML992672">
    <property type="protein sequence ID" value="KAF2212605.1"/>
    <property type="molecule type" value="Genomic_DNA"/>
</dbReference>
<dbReference type="GO" id="GO:0140082">
    <property type="term" value="F:SUMO-ubiquitin ligase activity"/>
    <property type="evidence" value="ECO:0007669"/>
    <property type="project" value="TreeGrafter"/>
</dbReference>
<dbReference type="Gene3D" id="3.30.40.10">
    <property type="entry name" value="Zinc/RING finger domain, C3HC4 (zinc finger)"/>
    <property type="match status" value="1"/>
</dbReference>
<dbReference type="PROSITE" id="PS00518">
    <property type="entry name" value="ZF_RING_1"/>
    <property type="match status" value="1"/>
</dbReference>
<evidence type="ECO:0000313" key="7">
    <source>
        <dbReference type="Proteomes" id="UP000799539"/>
    </source>
</evidence>
<dbReference type="Proteomes" id="UP000799539">
    <property type="component" value="Unassembled WGS sequence"/>
</dbReference>
<organism evidence="6 7">
    <name type="scientific">Cercospora zeae-maydis SCOH1-5</name>
    <dbReference type="NCBI Taxonomy" id="717836"/>
    <lineage>
        <taxon>Eukaryota</taxon>
        <taxon>Fungi</taxon>
        <taxon>Dikarya</taxon>
        <taxon>Ascomycota</taxon>
        <taxon>Pezizomycotina</taxon>
        <taxon>Dothideomycetes</taxon>
        <taxon>Dothideomycetidae</taxon>
        <taxon>Mycosphaerellales</taxon>
        <taxon>Mycosphaerellaceae</taxon>
        <taxon>Cercospora</taxon>
    </lineage>
</organism>
<dbReference type="OrthoDB" id="3625779at2759"/>
<dbReference type="GO" id="GO:0006511">
    <property type="term" value="P:ubiquitin-dependent protein catabolic process"/>
    <property type="evidence" value="ECO:0007669"/>
    <property type="project" value="TreeGrafter"/>
</dbReference>
<dbReference type="GO" id="GO:0061630">
    <property type="term" value="F:ubiquitin protein ligase activity"/>
    <property type="evidence" value="ECO:0007669"/>
    <property type="project" value="InterPro"/>
</dbReference>
<dbReference type="InterPro" id="IPR013083">
    <property type="entry name" value="Znf_RING/FYVE/PHD"/>
</dbReference>
<dbReference type="PROSITE" id="PS50089">
    <property type="entry name" value="ZF_RING_2"/>
    <property type="match status" value="1"/>
</dbReference>
<keyword evidence="3" id="KW-0862">Zinc</keyword>
<dbReference type="PANTHER" id="PTHR47094:SF1">
    <property type="entry name" value="RING-TYPE E3 UBIQUITIN TRANSFERASE"/>
    <property type="match status" value="1"/>
</dbReference>
<evidence type="ECO:0000256" key="4">
    <source>
        <dbReference type="PROSITE-ProRule" id="PRU00175"/>
    </source>
</evidence>